<evidence type="ECO:0000259" key="1">
    <source>
        <dbReference type="Pfam" id="PF12728"/>
    </source>
</evidence>
<organism evidence="2 3">
    <name type="scientific">Phyllobacterium brassicacearum</name>
    <dbReference type="NCBI Taxonomy" id="314235"/>
    <lineage>
        <taxon>Bacteria</taxon>
        <taxon>Pseudomonadati</taxon>
        <taxon>Pseudomonadota</taxon>
        <taxon>Alphaproteobacteria</taxon>
        <taxon>Hyphomicrobiales</taxon>
        <taxon>Phyllobacteriaceae</taxon>
        <taxon>Phyllobacterium</taxon>
    </lineage>
</organism>
<evidence type="ECO:0000313" key="2">
    <source>
        <dbReference type="EMBL" id="PSH63755.1"/>
    </source>
</evidence>
<sequence>MPKRFSTFRIKKNLLYTTEEVAKLLGAKQQTVQQWIWRQGLQTVDDRIPHLVRGSALFEFIKIKNNRKRQKCALHEFYCFSCKAPRPAAFDEADLVKRLASGGGLLSALCPVCACSLHKWVSCAQFAAFSQHAKVAIKAVLHTQNDTWINVVGDSQGRSQCPLQD</sequence>
<dbReference type="Pfam" id="PF12728">
    <property type="entry name" value="HTH_17"/>
    <property type="match status" value="1"/>
</dbReference>
<evidence type="ECO:0000313" key="3">
    <source>
        <dbReference type="Proteomes" id="UP000241444"/>
    </source>
</evidence>
<dbReference type="Proteomes" id="UP000241444">
    <property type="component" value="Unassembled WGS sequence"/>
</dbReference>
<dbReference type="AlphaFoldDB" id="A0A2P7BBA6"/>
<dbReference type="InterPro" id="IPR041657">
    <property type="entry name" value="HTH_17"/>
</dbReference>
<keyword evidence="3" id="KW-1185">Reference proteome</keyword>
<reference evidence="3" key="1">
    <citation type="submission" date="2017-11" db="EMBL/GenBank/DDBJ databases">
        <authorList>
            <person name="Kuznetsova I."/>
            <person name="Sazanova A."/>
            <person name="Chirak E."/>
            <person name="Safronova V."/>
            <person name="Willems A."/>
        </authorList>
    </citation>
    <scope>NUCLEOTIDE SEQUENCE [LARGE SCALE GENOMIC DNA]</scope>
    <source>
        <strain evidence="3">STM 196</strain>
    </source>
</reference>
<dbReference type="EMBL" id="PGGO01000023">
    <property type="protein sequence ID" value="PSH63755.1"/>
    <property type="molecule type" value="Genomic_DNA"/>
</dbReference>
<comment type="caution">
    <text evidence="2">The sequence shown here is derived from an EMBL/GenBank/DDBJ whole genome shotgun (WGS) entry which is preliminary data.</text>
</comment>
<feature type="domain" description="Helix-turn-helix" evidence="1">
    <location>
        <begin position="15"/>
        <end position="61"/>
    </location>
</feature>
<protein>
    <recommendedName>
        <fullName evidence="1">Helix-turn-helix domain-containing protein</fullName>
    </recommendedName>
</protein>
<name>A0A2P7BBA6_9HYPH</name>
<dbReference type="RefSeq" id="WP_106713453.1">
    <property type="nucleotide sequence ID" value="NZ_PGGO01000023.1"/>
</dbReference>
<accession>A0A2P7BBA6</accession>
<proteinExistence type="predicted"/>
<gene>
    <name evidence="2" type="ORF">CU102_23130</name>
</gene>